<proteinExistence type="predicted"/>
<dbReference type="RefSeq" id="WP_163485412.1">
    <property type="nucleotide sequence ID" value="NZ_CP048739.1"/>
</dbReference>
<dbReference type="GeneID" id="44078308"/>
<reference evidence="1 2" key="1">
    <citation type="submission" date="2020-02" db="EMBL/GenBank/DDBJ databases">
        <title>Whole genome sequence of Halogeometricum borinquense strain wsp4.</title>
        <authorList>
            <person name="Verma D.K."/>
            <person name="Gopal K."/>
            <person name="Prasad E.S."/>
        </authorList>
    </citation>
    <scope>NUCLEOTIDE SEQUENCE [LARGE SCALE GENOMIC DNA]</scope>
    <source>
        <strain evidence="2">wsp4</strain>
    </source>
</reference>
<dbReference type="Proteomes" id="UP000465846">
    <property type="component" value="Chromosome"/>
</dbReference>
<protein>
    <submittedName>
        <fullName evidence="1">Uncharacterized protein</fullName>
    </submittedName>
</protein>
<dbReference type="EMBL" id="CP048739">
    <property type="protein sequence ID" value="QIB73315.1"/>
    <property type="molecule type" value="Genomic_DNA"/>
</dbReference>
<evidence type="ECO:0000313" key="1">
    <source>
        <dbReference type="EMBL" id="QIB73315.1"/>
    </source>
</evidence>
<name>A0A6C0UDC4_9EURY</name>
<dbReference type="AlphaFoldDB" id="A0A6C0UDC4"/>
<accession>A0A6C0UDC4</accession>
<sequence>MSHTPDLPEQYVCKGCQAIYAGSVLKRADTHHFEAPAECSACGSTAFVPLEQYIHEAGQSA</sequence>
<organism evidence="1 2">
    <name type="scientific">Halogeometricum borinquense</name>
    <dbReference type="NCBI Taxonomy" id="60847"/>
    <lineage>
        <taxon>Archaea</taxon>
        <taxon>Methanobacteriati</taxon>
        <taxon>Methanobacteriota</taxon>
        <taxon>Stenosarchaea group</taxon>
        <taxon>Halobacteria</taxon>
        <taxon>Halobacteriales</taxon>
        <taxon>Haloferacaceae</taxon>
        <taxon>Halogeometricum</taxon>
    </lineage>
</organism>
<gene>
    <name evidence="1" type="ORF">G3I44_02865</name>
</gene>
<evidence type="ECO:0000313" key="2">
    <source>
        <dbReference type="Proteomes" id="UP000465846"/>
    </source>
</evidence>